<protein>
    <submittedName>
        <fullName evidence="2">Uncharacterized protein</fullName>
    </submittedName>
</protein>
<dbReference type="EMBL" id="BQNB010014598">
    <property type="protein sequence ID" value="GJT30111.1"/>
    <property type="molecule type" value="Genomic_DNA"/>
</dbReference>
<gene>
    <name evidence="2" type="ORF">Tco_0910386</name>
</gene>
<dbReference type="Proteomes" id="UP001151760">
    <property type="component" value="Unassembled WGS sequence"/>
</dbReference>
<evidence type="ECO:0000256" key="1">
    <source>
        <dbReference type="SAM" id="MobiDB-lite"/>
    </source>
</evidence>
<sequence>MGYEKTSTKADILQGLLCSTIEVSNPHPYTMPECQKDVFLDNQVDDMTSHHTKYTSPALTQKVFANMRRVGKGFSGNETPLFDTMLVQPQTQEDEDVEMPRKVDALEKDKLAQATEILSLKKRVEKLEKRRKSKPLVLRRLRKIGSATRVESLEEANFIVDETQKAGDDMIFDTTADLVEKMFTHGSKLNHRDFEEIRGLYNKEKELVDTFVAIGSKEDERRIKDLNTKAEEEGSNKDVDSKQIREREKIYADARGA</sequence>
<organism evidence="2 3">
    <name type="scientific">Tanacetum coccineum</name>
    <dbReference type="NCBI Taxonomy" id="301880"/>
    <lineage>
        <taxon>Eukaryota</taxon>
        <taxon>Viridiplantae</taxon>
        <taxon>Streptophyta</taxon>
        <taxon>Embryophyta</taxon>
        <taxon>Tracheophyta</taxon>
        <taxon>Spermatophyta</taxon>
        <taxon>Magnoliopsida</taxon>
        <taxon>eudicotyledons</taxon>
        <taxon>Gunneridae</taxon>
        <taxon>Pentapetalae</taxon>
        <taxon>asterids</taxon>
        <taxon>campanulids</taxon>
        <taxon>Asterales</taxon>
        <taxon>Asteraceae</taxon>
        <taxon>Asteroideae</taxon>
        <taxon>Anthemideae</taxon>
        <taxon>Anthemidinae</taxon>
        <taxon>Tanacetum</taxon>
    </lineage>
</organism>
<feature type="region of interest" description="Disordered" evidence="1">
    <location>
        <begin position="225"/>
        <end position="257"/>
    </location>
</feature>
<evidence type="ECO:0000313" key="3">
    <source>
        <dbReference type="Proteomes" id="UP001151760"/>
    </source>
</evidence>
<reference evidence="2" key="1">
    <citation type="journal article" date="2022" name="Int. J. Mol. Sci.">
        <title>Draft Genome of Tanacetum Coccineum: Genomic Comparison of Closely Related Tanacetum-Family Plants.</title>
        <authorList>
            <person name="Yamashiro T."/>
            <person name="Shiraishi A."/>
            <person name="Nakayama K."/>
            <person name="Satake H."/>
        </authorList>
    </citation>
    <scope>NUCLEOTIDE SEQUENCE</scope>
</reference>
<reference evidence="2" key="2">
    <citation type="submission" date="2022-01" db="EMBL/GenBank/DDBJ databases">
        <authorList>
            <person name="Yamashiro T."/>
            <person name="Shiraishi A."/>
            <person name="Satake H."/>
            <person name="Nakayama K."/>
        </authorList>
    </citation>
    <scope>NUCLEOTIDE SEQUENCE</scope>
</reference>
<comment type="caution">
    <text evidence="2">The sequence shown here is derived from an EMBL/GenBank/DDBJ whole genome shotgun (WGS) entry which is preliminary data.</text>
</comment>
<name>A0ABQ5CSP8_9ASTR</name>
<accession>A0ABQ5CSP8</accession>
<keyword evidence="3" id="KW-1185">Reference proteome</keyword>
<proteinExistence type="predicted"/>
<evidence type="ECO:0000313" key="2">
    <source>
        <dbReference type="EMBL" id="GJT30111.1"/>
    </source>
</evidence>